<dbReference type="AlphaFoldDB" id="A0A6F8VD70"/>
<dbReference type="Pfam" id="PF05130">
    <property type="entry name" value="FlgN"/>
    <property type="match status" value="1"/>
</dbReference>
<comment type="similarity">
    <text evidence="2">Belongs to the FlgN family.</text>
</comment>
<dbReference type="InterPro" id="IPR036679">
    <property type="entry name" value="FlgN-like_sf"/>
</dbReference>
<gene>
    <name evidence="5" type="ORF">SKTS_15910</name>
</gene>
<reference evidence="6" key="1">
    <citation type="submission" date="2020-03" db="EMBL/GenBank/DDBJ databases">
        <title>Complete genome sequence of sulfur-oxidizing bacterium skT11.</title>
        <authorList>
            <person name="Kanda M."/>
            <person name="Kojima H."/>
            <person name="Fukui M."/>
        </authorList>
    </citation>
    <scope>NUCLEOTIDE SEQUENCE [LARGE SCALE GENOMIC DNA]</scope>
    <source>
        <strain evidence="6">skT11</strain>
    </source>
</reference>
<name>A0A6F8VD70_9PROT</name>
<evidence type="ECO:0000313" key="6">
    <source>
        <dbReference type="Proteomes" id="UP000502260"/>
    </source>
</evidence>
<proteinExistence type="inferred from homology"/>
<evidence type="ECO:0008006" key="7">
    <source>
        <dbReference type="Google" id="ProtNLM"/>
    </source>
</evidence>
<sequence>MKQESAAEFALKLSEELGAFGEFHQLLEQEQAALIAGDIDRLLQLAPEKTGLIEKLFAFSVERDHKLAAAGYENTPTGLAAWLSAIGVTDETREQWELLLNLAREAEQANRRNGLLIETHLRHNQQALAALQTAANPTNTLYGPNGQISGLSSGRPRGKV</sequence>
<dbReference type="EMBL" id="AP022853">
    <property type="protein sequence ID" value="BCB26705.1"/>
    <property type="molecule type" value="Genomic_DNA"/>
</dbReference>
<dbReference type="KEGG" id="slac:SKTS_15910"/>
<evidence type="ECO:0000256" key="1">
    <source>
        <dbReference type="ARBA" id="ARBA00002397"/>
    </source>
</evidence>
<comment type="function">
    <text evidence="1">Required for the efficient initiation of filament assembly.</text>
</comment>
<dbReference type="GO" id="GO:0044780">
    <property type="term" value="P:bacterial-type flagellum assembly"/>
    <property type="evidence" value="ECO:0007669"/>
    <property type="project" value="InterPro"/>
</dbReference>
<keyword evidence="3" id="KW-1005">Bacterial flagellum biogenesis</keyword>
<keyword evidence="6" id="KW-1185">Reference proteome</keyword>
<dbReference type="RefSeq" id="WP_173062959.1">
    <property type="nucleotide sequence ID" value="NZ_AP022853.1"/>
</dbReference>
<organism evidence="5 6">
    <name type="scientific">Sulfurimicrobium lacus</name>
    <dbReference type="NCBI Taxonomy" id="2715678"/>
    <lineage>
        <taxon>Bacteria</taxon>
        <taxon>Pseudomonadati</taxon>
        <taxon>Pseudomonadota</taxon>
        <taxon>Betaproteobacteria</taxon>
        <taxon>Nitrosomonadales</taxon>
        <taxon>Sulfuricellaceae</taxon>
        <taxon>Sulfurimicrobium</taxon>
    </lineage>
</organism>
<evidence type="ECO:0000256" key="2">
    <source>
        <dbReference type="ARBA" id="ARBA00007703"/>
    </source>
</evidence>
<dbReference type="Proteomes" id="UP000502260">
    <property type="component" value="Chromosome"/>
</dbReference>
<dbReference type="InterPro" id="IPR007809">
    <property type="entry name" value="FlgN-like"/>
</dbReference>
<feature type="region of interest" description="Disordered" evidence="4">
    <location>
        <begin position="140"/>
        <end position="160"/>
    </location>
</feature>
<dbReference type="Gene3D" id="1.20.58.300">
    <property type="entry name" value="FlgN-like"/>
    <property type="match status" value="1"/>
</dbReference>
<protein>
    <recommendedName>
        <fullName evidence="7">Flagella synthesis protein FlgN</fullName>
    </recommendedName>
</protein>
<dbReference type="SUPFAM" id="SSF140566">
    <property type="entry name" value="FlgN-like"/>
    <property type="match status" value="1"/>
</dbReference>
<evidence type="ECO:0000256" key="3">
    <source>
        <dbReference type="ARBA" id="ARBA00022795"/>
    </source>
</evidence>
<evidence type="ECO:0000256" key="4">
    <source>
        <dbReference type="SAM" id="MobiDB-lite"/>
    </source>
</evidence>
<evidence type="ECO:0000313" key="5">
    <source>
        <dbReference type="EMBL" id="BCB26705.1"/>
    </source>
</evidence>
<accession>A0A6F8VD70</accession>